<sequence length="71" mass="8286">MTSVLVMNTNTLEETKNELLETASYARNPIGFITDFFKDLEIVVDDSLSDQVIEYWDKNSYERMKKELGDM</sequence>
<evidence type="ECO:0000313" key="2">
    <source>
        <dbReference type="Proteomes" id="UP000831021"/>
    </source>
</evidence>
<protein>
    <submittedName>
        <fullName evidence="1">Uncharacterized protein</fullName>
    </submittedName>
</protein>
<organism evidence="1 2">
    <name type="scientific">Bacillus phage FADO</name>
    <dbReference type="NCBI Taxonomy" id="2917160"/>
    <lineage>
        <taxon>Viruses</taxon>
        <taxon>Duplodnaviria</taxon>
        <taxon>Heunggongvirae</taxon>
        <taxon>Uroviricota</taxon>
        <taxon>Caudoviricetes</taxon>
        <taxon>Heleneionescovirinae</taxon>
        <taxon>Zhangjivirus</taxon>
        <taxon>Zhangjivirus fado</taxon>
    </lineage>
</organism>
<dbReference type="Proteomes" id="UP000831021">
    <property type="component" value="Segment"/>
</dbReference>
<name>A0AAE9G5V2_9CAUD</name>
<accession>A0AAE9G5V2</accession>
<proteinExistence type="predicted"/>
<evidence type="ECO:0000313" key="1">
    <source>
        <dbReference type="EMBL" id="UNY48838.1"/>
    </source>
</evidence>
<reference evidence="1 2" key="1">
    <citation type="submission" date="2022-01" db="EMBL/GenBank/DDBJ databases">
        <authorList>
            <person name="Stokar-Avihail A."/>
        </authorList>
    </citation>
    <scope>NUCLEOTIDE SEQUENCE [LARGE SCALE GENOMIC DNA]</scope>
</reference>
<gene>
    <name evidence="1" type="ORF">fado_123</name>
</gene>
<dbReference type="EMBL" id="OM236516">
    <property type="protein sequence ID" value="UNY48838.1"/>
    <property type="molecule type" value="Genomic_DNA"/>
</dbReference>
<keyword evidence="2" id="KW-1185">Reference proteome</keyword>